<evidence type="ECO:0000313" key="2">
    <source>
        <dbReference type="EMBL" id="GAA4465649.1"/>
    </source>
</evidence>
<keyword evidence="1" id="KW-0472">Membrane</keyword>
<feature type="transmembrane region" description="Helical" evidence="1">
    <location>
        <begin position="66"/>
        <end position="95"/>
    </location>
</feature>
<keyword evidence="3" id="KW-1185">Reference proteome</keyword>
<accession>A0ABP8NGV3</accession>
<name>A0ABP8NGV3_9BACT</name>
<evidence type="ECO:0000313" key="3">
    <source>
        <dbReference type="Proteomes" id="UP001500840"/>
    </source>
</evidence>
<proteinExistence type="predicted"/>
<dbReference type="EMBL" id="BAABGA010000076">
    <property type="protein sequence ID" value="GAA4465649.1"/>
    <property type="molecule type" value="Genomic_DNA"/>
</dbReference>
<comment type="caution">
    <text evidence="2">The sequence shown here is derived from an EMBL/GenBank/DDBJ whole genome shotgun (WGS) entry which is preliminary data.</text>
</comment>
<keyword evidence="1" id="KW-1133">Transmembrane helix</keyword>
<gene>
    <name evidence="2" type="ORF">GCM10023156_53610</name>
</gene>
<dbReference type="RefSeq" id="WP_345326876.1">
    <property type="nucleotide sequence ID" value="NZ_BAABGA010000076.1"/>
</dbReference>
<keyword evidence="1" id="KW-0812">Transmembrane</keyword>
<protein>
    <submittedName>
        <fullName evidence="2">Uncharacterized protein</fullName>
    </submittedName>
</protein>
<evidence type="ECO:0000256" key="1">
    <source>
        <dbReference type="SAM" id="Phobius"/>
    </source>
</evidence>
<sequence length="131" mass="14587">MRHNQTLFDLADWLTDPPTGGPIQMWIVGAGLSSIVTFYGISCCLTQHATTLNITTRGFQPLGRGFWLNITGVHAVTFGMVVVCVGLFIHFQWFWGNHKRLFPFHEFAKYAAALGVVAAMLAHAFTMITRT</sequence>
<organism evidence="2 3">
    <name type="scientific">Novipirellula rosea</name>
    <dbReference type="NCBI Taxonomy" id="1031540"/>
    <lineage>
        <taxon>Bacteria</taxon>
        <taxon>Pseudomonadati</taxon>
        <taxon>Planctomycetota</taxon>
        <taxon>Planctomycetia</taxon>
        <taxon>Pirellulales</taxon>
        <taxon>Pirellulaceae</taxon>
        <taxon>Novipirellula</taxon>
    </lineage>
</organism>
<feature type="transmembrane region" description="Helical" evidence="1">
    <location>
        <begin position="107"/>
        <end position="128"/>
    </location>
</feature>
<feature type="transmembrane region" description="Helical" evidence="1">
    <location>
        <begin position="23"/>
        <end position="45"/>
    </location>
</feature>
<reference evidence="3" key="1">
    <citation type="journal article" date="2019" name="Int. J. Syst. Evol. Microbiol.">
        <title>The Global Catalogue of Microorganisms (GCM) 10K type strain sequencing project: providing services to taxonomists for standard genome sequencing and annotation.</title>
        <authorList>
            <consortium name="The Broad Institute Genomics Platform"/>
            <consortium name="The Broad Institute Genome Sequencing Center for Infectious Disease"/>
            <person name="Wu L."/>
            <person name="Ma J."/>
        </authorList>
    </citation>
    <scope>NUCLEOTIDE SEQUENCE [LARGE SCALE GENOMIC DNA]</scope>
    <source>
        <strain evidence="3">JCM 17759</strain>
    </source>
</reference>
<dbReference type="Proteomes" id="UP001500840">
    <property type="component" value="Unassembled WGS sequence"/>
</dbReference>